<dbReference type="KEGG" id="acib:ACBT_2194"/>
<feature type="domain" description="AAA+ ATPase" evidence="4">
    <location>
        <begin position="100"/>
        <end position="232"/>
    </location>
</feature>
<dbReference type="Proteomes" id="UP000509513">
    <property type="component" value="Chromosome"/>
</dbReference>
<dbReference type="RefSeq" id="WP_024774502.1">
    <property type="nucleotide sequence ID" value="NZ_CP054051.1"/>
</dbReference>
<evidence type="ECO:0000259" key="4">
    <source>
        <dbReference type="SMART" id="SM00382"/>
    </source>
</evidence>
<comment type="similarity">
    <text evidence="1">Belongs to the IS21/IS1162 putative ATP-binding protein family.</text>
</comment>
<dbReference type="Gene3D" id="3.40.50.300">
    <property type="entry name" value="P-loop containing nucleotide triphosphate hydrolases"/>
    <property type="match status" value="1"/>
</dbReference>
<organism evidence="5 6">
    <name type="scientific">Aliarcobacter cibarius</name>
    <dbReference type="NCBI Taxonomy" id="255507"/>
    <lineage>
        <taxon>Bacteria</taxon>
        <taxon>Pseudomonadati</taxon>
        <taxon>Campylobacterota</taxon>
        <taxon>Epsilonproteobacteria</taxon>
        <taxon>Campylobacterales</taxon>
        <taxon>Arcobacteraceae</taxon>
        <taxon>Aliarcobacter</taxon>
    </lineage>
</organism>
<sequence>MISVDTIVQQLTILNLTGFKDSLLHQSNDANYSSLSFEERLYHLFEAEIIQRDNKRIKRVLQAATLKDKTASLDQIEYLPKRNLDKSVIMSLATGNFIKNNQNVLITGPSGVGKSFTMQCLARRAIDLGYTTKYYRVSNLLEEIRVSRMAGNYTKTLAKISKFKLLLLDDFGVSALRPDEVNDLFEIIEDRVFNGSIIITAQLPIKDWHAYLGNETIADAMMDRLIHTAHKLELKGGSMREYLAKK</sequence>
<dbReference type="InterPro" id="IPR002611">
    <property type="entry name" value="IstB_ATP-bd"/>
</dbReference>
<protein>
    <submittedName>
        <fullName evidence="5">Transposase-associated protein, IS21 family</fullName>
    </submittedName>
</protein>
<dbReference type="GO" id="GO:0005524">
    <property type="term" value="F:ATP binding"/>
    <property type="evidence" value="ECO:0007669"/>
    <property type="project" value="UniProtKB-KW"/>
</dbReference>
<gene>
    <name evidence="5" type="ORF">ACBT_2194</name>
</gene>
<dbReference type="EMBL" id="CP054051">
    <property type="protein sequence ID" value="QKJ28076.1"/>
    <property type="molecule type" value="Genomic_DNA"/>
</dbReference>
<dbReference type="InterPro" id="IPR028350">
    <property type="entry name" value="DNAC/IstB-like"/>
</dbReference>
<dbReference type="CDD" id="cd00009">
    <property type="entry name" value="AAA"/>
    <property type="match status" value="1"/>
</dbReference>
<dbReference type="NCBIfam" id="NF038214">
    <property type="entry name" value="IS21_help_AAA"/>
    <property type="match status" value="1"/>
</dbReference>
<evidence type="ECO:0000256" key="3">
    <source>
        <dbReference type="ARBA" id="ARBA00022840"/>
    </source>
</evidence>
<dbReference type="SMART" id="SM00382">
    <property type="entry name" value="AAA"/>
    <property type="match status" value="1"/>
</dbReference>
<accession>A0A7L5JSI1</accession>
<keyword evidence="2" id="KW-0547">Nucleotide-binding</keyword>
<dbReference type="AlphaFoldDB" id="A0A7L5JSI1"/>
<evidence type="ECO:0000313" key="5">
    <source>
        <dbReference type="EMBL" id="QKJ28076.1"/>
    </source>
</evidence>
<evidence type="ECO:0000256" key="1">
    <source>
        <dbReference type="ARBA" id="ARBA00008059"/>
    </source>
</evidence>
<dbReference type="Pfam" id="PF01695">
    <property type="entry name" value="IstB_IS21"/>
    <property type="match status" value="1"/>
</dbReference>
<evidence type="ECO:0000256" key="2">
    <source>
        <dbReference type="ARBA" id="ARBA00022741"/>
    </source>
</evidence>
<dbReference type="InterPro" id="IPR047661">
    <property type="entry name" value="IstB"/>
</dbReference>
<keyword evidence="3" id="KW-0067">ATP-binding</keyword>
<reference evidence="5 6" key="1">
    <citation type="submission" date="2020-05" db="EMBL/GenBank/DDBJ databases">
        <title>Complete genome sequencing of Campylobacter and Arcobacter type strains.</title>
        <authorList>
            <person name="Miller W.G."/>
            <person name="Yee E."/>
        </authorList>
    </citation>
    <scope>NUCLEOTIDE SEQUENCE [LARGE SCALE GENOMIC DNA]</scope>
    <source>
        <strain evidence="5 6">LMG 21996</strain>
    </source>
</reference>
<dbReference type="SUPFAM" id="SSF52540">
    <property type="entry name" value="P-loop containing nucleoside triphosphate hydrolases"/>
    <property type="match status" value="1"/>
</dbReference>
<dbReference type="PANTHER" id="PTHR30050">
    <property type="entry name" value="CHROMOSOMAL REPLICATION INITIATOR PROTEIN DNAA"/>
    <property type="match status" value="1"/>
</dbReference>
<dbReference type="PIRSF" id="PIRSF003073">
    <property type="entry name" value="DNAC_TnpB_IstB"/>
    <property type="match status" value="1"/>
</dbReference>
<evidence type="ECO:0000313" key="6">
    <source>
        <dbReference type="Proteomes" id="UP000509513"/>
    </source>
</evidence>
<dbReference type="GO" id="GO:0006260">
    <property type="term" value="P:DNA replication"/>
    <property type="evidence" value="ECO:0007669"/>
    <property type="project" value="TreeGrafter"/>
</dbReference>
<dbReference type="InterPro" id="IPR027417">
    <property type="entry name" value="P-loop_NTPase"/>
</dbReference>
<dbReference type="InterPro" id="IPR003593">
    <property type="entry name" value="AAA+_ATPase"/>
</dbReference>
<dbReference type="PANTHER" id="PTHR30050:SF4">
    <property type="entry name" value="ATP-BINDING PROTEIN RV3427C IN INSERTION SEQUENCE-RELATED"/>
    <property type="match status" value="1"/>
</dbReference>
<name>A0A7L5JSI1_9BACT</name>
<proteinExistence type="inferred from homology"/>